<keyword evidence="13 14" id="KW-0460">Magnesium</keyword>
<proteinExistence type="inferred from homology"/>
<evidence type="ECO:0000256" key="4">
    <source>
        <dbReference type="ARBA" id="ARBA00004496"/>
    </source>
</evidence>
<comment type="cofactor">
    <cofactor evidence="14 15">
        <name>Mn(2+)</name>
        <dbReference type="ChEBI" id="CHEBI:29035"/>
    </cofactor>
    <cofactor evidence="14 15">
        <name>Mg(2+)</name>
        <dbReference type="ChEBI" id="CHEBI:18420"/>
    </cofactor>
    <text evidence="14 15">Manganese or magnesium. Binds 1 divalent metal ion per monomer in the absence of substrate. May bind a second metal ion after substrate binding.</text>
</comment>
<evidence type="ECO:0000256" key="6">
    <source>
        <dbReference type="ARBA" id="ARBA00012180"/>
    </source>
</evidence>
<dbReference type="PANTHER" id="PTHR10954">
    <property type="entry name" value="RIBONUCLEASE H2 SUBUNIT A"/>
    <property type="match status" value="1"/>
</dbReference>
<comment type="similarity">
    <text evidence="5 14">Belongs to the RNase HII family. RnhC subfamily.</text>
</comment>
<organism evidence="18 19">
    <name type="scientific">Neobacillus mesonae</name>
    <dbReference type="NCBI Taxonomy" id="1193713"/>
    <lineage>
        <taxon>Bacteria</taxon>
        <taxon>Bacillati</taxon>
        <taxon>Bacillota</taxon>
        <taxon>Bacilli</taxon>
        <taxon>Bacillales</taxon>
        <taxon>Bacillaceae</taxon>
        <taxon>Neobacillus</taxon>
    </lineage>
</organism>
<comment type="subcellular location">
    <subcellularLocation>
        <location evidence="4 14">Cytoplasm</location>
    </subcellularLocation>
</comment>
<comment type="function">
    <text evidence="3 14">Endonuclease that specifically degrades the RNA of RNA-DNA hybrids.</text>
</comment>
<dbReference type="GO" id="GO:0003723">
    <property type="term" value="F:RNA binding"/>
    <property type="evidence" value="ECO:0007669"/>
    <property type="project" value="UniProtKB-UniRule"/>
</dbReference>
<feature type="binding site" evidence="14 15">
    <location>
        <position position="115"/>
    </location>
    <ligand>
        <name>a divalent metal cation</name>
        <dbReference type="ChEBI" id="CHEBI:60240"/>
    </ligand>
</feature>
<accession>A0A3T0I2H9</accession>
<evidence type="ECO:0000256" key="7">
    <source>
        <dbReference type="ARBA" id="ARBA00021407"/>
    </source>
</evidence>
<dbReference type="Pfam" id="PF11858">
    <property type="entry name" value="DUF3378"/>
    <property type="match status" value="1"/>
</dbReference>
<evidence type="ECO:0000313" key="19">
    <source>
        <dbReference type="Proteomes" id="UP000282892"/>
    </source>
</evidence>
<evidence type="ECO:0000256" key="16">
    <source>
        <dbReference type="SAM" id="MobiDB-lite"/>
    </source>
</evidence>
<dbReference type="InterPro" id="IPR024567">
    <property type="entry name" value="RNase_HII/HIII_dom"/>
</dbReference>
<dbReference type="Proteomes" id="UP000282892">
    <property type="component" value="Chromosome"/>
</dbReference>
<evidence type="ECO:0000256" key="1">
    <source>
        <dbReference type="ARBA" id="ARBA00000077"/>
    </source>
</evidence>
<protein>
    <recommendedName>
        <fullName evidence="7 14">Ribonuclease HIII</fullName>
        <shortName evidence="14">RNase HIII</shortName>
        <ecNumber evidence="6 14">3.1.26.4</ecNumber>
    </recommendedName>
</protein>
<dbReference type="Pfam" id="PF01351">
    <property type="entry name" value="RNase_HII"/>
    <property type="match status" value="1"/>
</dbReference>
<dbReference type="FunFam" id="3.30.420.10:FF:000047">
    <property type="entry name" value="Ribonuclease HIII"/>
    <property type="match status" value="1"/>
</dbReference>
<evidence type="ECO:0000256" key="11">
    <source>
        <dbReference type="ARBA" id="ARBA00022759"/>
    </source>
</evidence>
<dbReference type="GO" id="GO:0032299">
    <property type="term" value="C:ribonuclease H2 complex"/>
    <property type="evidence" value="ECO:0007669"/>
    <property type="project" value="TreeGrafter"/>
</dbReference>
<reference evidence="18 19" key="1">
    <citation type="submission" date="2017-07" db="EMBL/GenBank/DDBJ databases">
        <title>The complete genome sequence of Bacillus mesonae strain H20-5, an efficient strain improving plant abiotic stress resistance.</title>
        <authorList>
            <person name="Kim S.Y."/>
            <person name="Song H."/>
            <person name="Sang M.K."/>
            <person name="Weon H.-Y."/>
            <person name="Song J."/>
        </authorList>
    </citation>
    <scope>NUCLEOTIDE SEQUENCE [LARGE SCALE GENOMIC DNA]</scope>
    <source>
        <strain evidence="18 19">H20-5</strain>
    </source>
</reference>
<feature type="region of interest" description="Disordered" evidence="16">
    <location>
        <begin position="76"/>
        <end position="99"/>
    </location>
</feature>
<evidence type="ECO:0000256" key="2">
    <source>
        <dbReference type="ARBA" id="ARBA00001946"/>
    </source>
</evidence>
<keyword evidence="8 14" id="KW-0963">Cytoplasm</keyword>
<dbReference type="InterPro" id="IPR012337">
    <property type="entry name" value="RNaseH-like_sf"/>
</dbReference>
<dbReference type="Gene3D" id="3.30.420.10">
    <property type="entry name" value="Ribonuclease H-like superfamily/Ribonuclease H"/>
    <property type="match status" value="1"/>
</dbReference>
<evidence type="ECO:0000256" key="10">
    <source>
        <dbReference type="ARBA" id="ARBA00022723"/>
    </source>
</evidence>
<dbReference type="Gene3D" id="3.30.310.10">
    <property type="entry name" value="TATA-Binding Protein"/>
    <property type="match status" value="1"/>
</dbReference>
<keyword evidence="9 14" id="KW-0540">Nuclease</keyword>
<evidence type="ECO:0000256" key="15">
    <source>
        <dbReference type="PROSITE-ProRule" id="PRU01319"/>
    </source>
</evidence>
<dbReference type="GO" id="GO:0005737">
    <property type="term" value="C:cytoplasm"/>
    <property type="evidence" value="ECO:0007669"/>
    <property type="project" value="UniProtKB-SubCell"/>
</dbReference>
<dbReference type="PIRSF" id="PIRSF037748">
    <property type="entry name" value="RnhC"/>
    <property type="match status" value="1"/>
</dbReference>
<dbReference type="AlphaFoldDB" id="A0A3T0I2H9"/>
<feature type="domain" description="RNase H type-2" evidence="17">
    <location>
        <begin position="108"/>
        <end position="325"/>
    </location>
</feature>
<evidence type="ECO:0000256" key="14">
    <source>
        <dbReference type="HAMAP-Rule" id="MF_00053"/>
    </source>
</evidence>
<dbReference type="HAMAP" id="MF_00053">
    <property type="entry name" value="RNase_HIII"/>
    <property type="match status" value="1"/>
</dbReference>
<dbReference type="InterPro" id="IPR004641">
    <property type="entry name" value="RNase_HIII"/>
</dbReference>
<evidence type="ECO:0000256" key="9">
    <source>
        <dbReference type="ARBA" id="ARBA00022722"/>
    </source>
</evidence>
<dbReference type="SUPFAM" id="SSF53098">
    <property type="entry name" value="Ribonuclease H-like"/>
    <property type="match status" value="1"/>
</dbReference>
<evidence type="ECO:0000256" key="13">
    <source>
        <dbReference type="ARBA" id="ARBA00022842"/>
    </source>
</evidence>
<dbReference type="InterPro" id="IPR024568">
    <property type="entry name" value="RNase_HIII_N"/>
</dbReference>
<sequence length="328" mass="35094">MGQIVLNCSKESINAMNKFYEKQLLGKNPPGSVFAAKTSGCTITAYQSGKVLFQGNDCDREAGRWQDAGAPAAGKLGNAGKPGISGHTAAGKSKSAAKGNVPTGIGQMSVIGSDEVGTGDFFGPITVVAAYVKKEHIPILKELGVRDSKDLNDEKIIEIAKSIKDVVPFSLMTLKNDKYNQVQQAGMSQGKMKALLHNQAILKVLEKIAPEKPEAILIDQFVQQSTYFLHLKGQKAIARENVYFSTKAEGIHLAVAAASILARYAFIQYIDKLSDAAGFRIPKGAGSLVDEAAAKLILKKGPDSLSSFVKLHFANTDKAMALVRKKRG</sequence>
<dbReference type="CDD" id="cd06590">
    <property type="entry name" value="RNase_HII_bacteria_HIII_like"/>
    <property type="match status" value="1"/>
</dbReference>
<comment type="catalytic activity">
    <reaction evidence="1 14 15">
        <text>Endonucleolytic cleavage to 5'-phosphomonoester.</text>
        <dbReference type="EC" id="3.1.26.4"/>
    </reaction>
</comment>
<keyword evidence="12 14" id="KW-0378">Hydrolase</keyword>
<keyword evidence="11 14" id="KW-0255">Endonuclease</keyword>
<evidence type="ECO:0000259" key="17">
    <source>
        <dbReference type="PROSITE" id="PS51975"/>
    </source>
</evidence>
<evidence type="ECO:0000313" key="18">
    <source>
        <dbReference type="EMBL" id="AZU63559.1"/>
    </source>
</evidence>
<dbReference type="InterPro" id="IPR036397">
    <property type="entry name" value="RNaseH_sf"/>
</dbReference>
<dbReference type="EMBL" id="CP022572">
    <property type="protein sequence ID" value="AZU63559.1"/>
    <property type="molecule type" value="Genomic_DNA"/>
</dbReference>
<evidence type="ECO:0000256" key="3">
    <source>
        <dbReference type="ARBA" id="ARBA00004065"/>
    </source>
</evidence>
<dbReference type="GO" id="GO:0006298">
    <property type="term" value="P:mismatch repair"/>
    <property type="evidence" value="ECO:0007669"/>
    <property type="project" value="TreeGrafter"/>
</dbReference>
<dbReference type="KEGG" id="nmk:CHR53_21070"/>
<evidence type="ECO:0000256" key="12">
    <source>
        <dbReference type="ARBA" id="ARBA00022801"/>
    </source>
</evidence>
<evidence type="ECO:0000256" key="8">
    <source>
        <dbReference type="ARBA" id="ARBA00022490"/>
    </source>
</evidence>
<dbReference type="NCBIfam" id="TIGR00716">
    <property type="entry name" value="rnhC"/>
    <property type="match status" value="1"/>
</dbReference>
<feature type="binding site" evidence="14 15">
    <location>
        <position position="114"/>
    </location>
    <ligand>
        <name>a divalent metal cation</name>
        <dbReference type="ChEBI" id="CHEBI:60240"/>
    </ligand>
</feature>
<gene>
    <name evidence="14" type="primary">rnhC</name>
    <name evidence="18" type="ORF">CHR53_21070</name>
</gene>
<feature type="binding site" evidence="14 15">
    <location>
        <position position="219"/>
    </location>
    <ligand>
        <name>a divalent metal cation</name>
        <dbReference type="ChEBI" id="CHEBI:60240"/>
    </ligand>
</feature>
<dbReference type="CDD" id="cd14796">
    <property type="entry name" value="RNAse_HIII_N"/>
    <property type="match status" value="1"/>
</dbReference>
<dbReference type="PANTHER" id="PTHR10954:SF23">
    <property type="entry name" value="RIBONUCLEASE"/>
    <property type="match status" value="1"/>
</dbReference>
<dbReference type="STRING" id="1193713.GCA_001636315_01094"/>
<feature type="compositionally biased region" description="Low complexity" evidence="16">
    <location>
        <begin position="85"/>
        <end position="99"/>
    </location>
</feature>
<keyword evidence="19" id="KW-1185">Reference proteome</keyword>
<dbReference type="InterPro" id="IPR012295">
    <property type="entry name" value="TBP_dom_sf"/>
</dbReference>
<dbReference type="InterPro" id="IPR001352">
    <property type="entry name" value="RNase_HII/HIII"/>
</dbReference>
<dbReference type="GO" id="GO:0000287">
    <property type="term" value="F:magnesium ion binding"/>
    <property type="evidence" value="ECO:0007669"/>
    <property type="project" value="UniProtKB-UniRule"/>
</dbReference>
<dbReference type="PROSITE" id="PS51975">
    <property type="entry name" value="RNASE_H_2"/>
    <property type="match status" value="1"/>
</dbReference>
<name>A0A3T0I2H9_9BACI</name>
<evidence type="ECO:0000256" key="5">
    <source>
        <dbReference type="ARBA" id="ARBA00008378"/>
    </source>
</evidence>
<dbReference type="OrthoDB" id="9777935at2"/>
<dbReference type="RefSeq" id="WP_127488231.1">
    <property type="nucleotide sequence ID" value="NZ_CP022572.1"/>
</dbReference>
<keyword evidence="10 14" id="KW-0479">Metal-binding</keyword>
<dbReference type="GO" id="GO:0043137">
    <property type="term" value="P:DNA replication, removal of RNA primer"/>
    <property type="evidence" value="ECO:0007669"/>
    <property type="project" value="TreeGrafter"/>
</dbReference>
<dbReference type="EC" id="3.1.26.4" evidence="6 14"/>
<comment type="cofactor">
    <cofactor evidence="2">
        <name>Mg(2+)</name>
        <dbReference type="ChEBI" id="CHEBI:18420"/>
    </cofactor>
</comment>
<dbReference type="GO" id="GO:0004523">
    <property type="term" value="F:RNA-DNA hybrid ribonuclease activity"/>
    <property type="evidence" value="ECO:0007669"/>
    <property type="project" value="UniProtKB-UniRule"/>
</dbReference>